<name>A0A225WHI5_9STRA</name>
<gene>
    <name evidence="1" type="ORF">PHMEG_0008917</name>
</gene>
<protein>
    <submittedName>
        <fullName evidence="1">Uncharacterized protein</fullName>
    </submittedName>
</protein>
<sequence length="119" mass="13493">MLIDSDSLTVAKDRKYRLSEKGLARVREDIMSTSIQTVPPEQICPKDEDPWKRPVNSNIIMPAQDALNLRIKAAKFNPSTVSLLTEKEKGHIDFSDFEDDYGVITSLWPSADENDVEKQ</sequence>
<evidence type="ECO:0000313" key="2">
    <source>
        <dbReference type="Proteomes" id="UP000198211"/>
    </source>
</evidence>
<proteinExistence type="predicted"/>
<comment type="caution">
    <text evidence="1">The sequence shown here is derived from an EMBL/GenBank/DDBJ whole genome shotgun (WGS) entry which is preliminary data.</text>
</comment>
<organism evidence="1 2">
    <name type="scientific">Phytophthora megakarya</name>
    <dbReference type="NCBI Taxonomy" id="4795"/>
    <lineage>
        <taxon>Eukaryota</taxon>
        <taxon>Sar</taxon>
        <taxon>Stramenopiles</taxon>
        <taxon>Oomycota</taxon>
        <taxon>Peronosporomycetes</taxon>
        <taxon>Peronosporales</taxon>
        <taxon>Peronosporaceae</taxon>
        <taxon>Phytophthora</taxon>
    </lineage>
</organism>
<dbReference type="Proteomes" id="UP000198211">
    <property type="component" value="Unassembled WGS sequence"/>
</dbReference>
<accession>A0A225WHI5</accession>
<evidence type="ECO:0000313" key="1">
    <source>
        <dbReference type="EMBL" id="OWZ17176.1"/>
    </source>
</evidence>
<dbReference type="EMBL" id="NBNE01000798">
    <property type="protein sequence ID" value="OWZ17176.1"/>
    <property type="molecule type" value="Genomic_DNA"/>
</dbReference>
<dbReference type="AlphaFoldDB" id="A0A225WHI5"/>
<reference evidence="2" key="1">
    <citation type="submission" date="2017-03" db="EMBL/GenBank/DDBJ databases">
        <title>Phytopthora megakarya and P. palmivora, two closely related causual agents of cacao black pod achieved similar genome size and gene model numbers by different mechanisms.</title>
        <authorList>
            <person name="Ali S."/>
            <person name="Shao J."/>
            <person name="Larry D.J."/>
            <person name="Kronmiller B."/>
            <person name="Shen D."/>
            <person name="Strem M.D."/>
            <person name="Melnick R.L."/>
            <person name="Guiltinan M.J."/>
            <person name="Tyler B.M."/>
            <person name="Meinhardt L.W."/>
            <person name="Bailey B.A."/>
        </authorList>
    </citation>
    <scope>NUCLEOTIDE SEQUENCE [LARGE SCALE GENOMIC DNA]</scope>
    <source>
        <strain evidence="2">zdho120</strain>
    </source>
</reference>
<keyword evidence="2" id="KW-1185">Reference proteome</keyword>